<comment type="subcellular location">
    <subcellularLocation>
        <location evidence="6">Mitochondrion inner membrane</location>
    </subcellularLocation>
</comment>
<feature type="active site" evidence="5">
    <location>
        <position position="162"/>
    </location>
</feature>
<proteinExistence type="inferred from homology"/>
<dbReference type="Gene3D" id="2.10.109.10">
    <property type="entry name" value="Umud Fragment, subunit A"/>
    <property type="match status" value="1"/>
</dbReference>
<dbReference type="PRINTS" id="PR00727">
    <property type="entry name" value="LEADERPTASE"/>
</dbReference>
<evidence type="ECO:0000256" key="2">
    <source>
        <dbReference type="ARBA" id="ARBA00009370"/>
    </source>
</evidence>
<dbReference type="CDD" id="cd06530">
    <property type="entry name" value="S26_SPase_I"/>
    <property type="match status" value="1"/>
</dbReference>
<dbReference type="GO" id="GO:0006465">
    <property type="term" value="P:signal peptide processing"/>
    <property type="evidence" value="ECO:0007669"/>
    <property type="project" value="InterPro"/>
</dbReference>
<dbReference type="GO" id="GO:0005743">
    <property type="term" value="C:mitochondrial inner membrane"/>
    <property type="evidence" value="ECO:0007669"/>
    <property type="project" value="UniProtKB-SubCell"/>
</dbReference>
<name>A0AAV9I3B2_9RHOD</name>
<evidence type="ECO:0000313" key="9">
    <source>
        <dbReference type="Proteomes" id="UP001300502"/>
    </source>
</evidence>
<dbReference type="InterPro" id="IPR019758">
    <property type="entry name" value="Pept_S26A_signal_pept_1_CS"/>
</dbReference>
<keyword evidence="6" id="KW-0472">Membrane</keyword>
<comment type="catalytic activity">
    <reaction evidence="1">
        <text>Cleavage of hydrophobic, N-terminal signal or leader sequences from secreted and periplasmic proteins.</text>
        <dbReference type="EC" id="3.4.21.89"/>
    </reaction>
</comment>
<keyword evidence="6" id="KW-0496">Mitochondrion</keyword>
<keyword evidence="9" id="KW-1185">Reference proteome</keyword>
<keyword evidence="6" id="KW-1133">Transmembrane helix</keyword>
<comment type="similarity">
    <text evidence="2 6">Belongs to the peptidase S26 family.</text>
</comment>
<dbReference type="AlphaFoldDB" id="A0AAV9I3B2"/>
<keyword evidence="3 6" id="KW-0645">Protease</keyword>
<dbReference type="GO" id="GO:0004252">
    <property type="term" value="F:serine-type endopeptidase activity"/>
    <property type="evidence" value="ECO:0007669"/>
    <property type="project" value="InterPro"/>
</dbReference>
<sequence>MTATLCFVGTSWLHCTRKRGGCDCPWTRCKFSSYSVRLKYRKSPRGLLWLLVSCQRPPSSADEEPQPQPSSWIQRLKKDPRWDDIFSLTLALAVAWIVRWFVVEPRFIPSLSMYPTFLVGDQLLVEKVSKYVRPIQRGDVVVFHPTDQLVSYGYRKDEALIKRVVAVEGDFVYIRDGKVFVNGTPVVEKYIAEQPDYIWGPVQIPQGYLLVLGDNRNNSFDSHIWGLLPKEKVIGRAIFKYWPIHRVGWIEH</sequence>
<keyword evidence="6" id="KW-0812">Transmembrane</keyword>
<dbReference type="InterPro" id="IPR000223">
    <property type="entry name" value="Pept_S26A_signal_pept_1"/>
</dbReference>
<keyword evidence="6" id="KW-0999">Mitochondrion inner membrane</keyword>
<dbReference type="PROSITE" id="PS00761">
    <property type="entry name" value="SPASE_I_3"/>
    <property type="match status" value="1"/>
</dbReference>
<dbReference type="PANTHER" id="PTHR43390:SF1">
    <property type="entry name" value="CHLOROPLAST PROCESSING PEPTIDASE"/>
    <property type="match status" value="1"/>
</dbReference>
<evidence type="ECO:0000256" key="4">
    <source>
        <dbReference type="ARBA" id="ARBA00022801"/>
    </source>
</evidence>
<feature type="transmembrane region" description="Helical" evidence="6">
    <location>
        <begin position="85"/>
        <end position="102"/>
    </location>
</feature>
<evidence type="ECO:0000256" key="6">
    <source>
        <dbReference type="RuleBase" id="RU362041"/>
    </source>
</evidence>
<dbReference type="InterPro" id="IPR019533">
    <property type="entry name" value="Peptidase_S26"/>
</dbReference>
<evidence type="ECO:0000313" key="8">
    <source>
        <dbReference type="EMBL" id="KAK4523023.1"/>
    </source>
</evidence>
<dbReference type="NCBIfam" id="TIGR02227">
    <property type="entry name" value="sigpep_I_bact"/>
    <property type="match status" value="1"/>
</dbReference>
<dbReference type="EC" id="3.4.21.-" evidence="6"/>
<evidence type="ECO:0000256" key="3">
    <source>
        <dbReference type="ARBA" id="ARBA00022670"/>
    </source>
</evidence>
<comment type="caution">
    <text evidence="8">The sequence shown here is derived from an EMBL/GenBank/DDBJ whole genome shotgun (WGS) entry which is preliminary data.</text>
</comment>
<reference evidence="8 9" key="1">
    <citation type="submission" date="2022-07" db="EMBL/GenBank/DDBJ databases">
        <title>Genome-wide signatures of adaptation to extreme environments.</title>
        <authorList>
            <person name="Cho C.H."/>
            <person name="Yoon H.S."/>
        </authorList>
    </citation>
    <scope>NUCLEOTIDE SEQUENCE [LARGE SCALE GENOMIC DNA]</scope>
    <source>
        <strain evidence="8 9">108.79 E11</strain>
    </source>
</reference>
<keyword evidence="4 6" id="KW-0378">Hydrolase</keyword>
<dbReference type="Pfam" id="PF10502">
    <property type="entry name" value="Peptidase_S26"/>
    <property type="match status" value="1"/>
</dbReference>
<dbReference type="EMBL" id="JANCYU010000010">
    <property type="protein sequence ID" value="KAK4523023.1"/>
    <property type="molecule type" value="Genomic_DNA"/>
</dbReference>
<feature type="domain" description="Peptidase S26" evidence="7">
    <location>
        <begin position="86"/>
        <end position="242"/>
    </location>
</feature>
<dbReference type="Proteomes" id="UP001300502">
    <property type="component" value="Unassembled WGS sequence"/>
</dbReference>
<dbReference type="SUPFAM" id="SSF51306">
    <property type="entry name" value="LexA/Signal peptidase"/>
    <property type="match status" value="1"/>
</dbReference>
<organism evidence="8 9">
    <name type="scientific">Galdieria yellowstonensis</name>
    <dbReference type="NCBI Taxonomy" id="3028027"/>
    <lineage>
        <taxon>Eukaryota</taxon>
        <taxon>Rhodophyta</taxon>
        <taxon>Bangiophyceae</taxon>
        <taxon>Galdieriales</taxon>
        <taxon>Galdieriaceae</taxon>
        <taxon>Galdieria</taxon>
    </lineage>
</organism>
<dbReference type="GO" id="GO:0009003">
    <property type="term" value="F:signal peptidase activity"/>
    <property type="evidence" value="ECO:0007669"/>
    <property type="project" value="UniProtKB-EC"/>
</dbReference>
<accession>A0AAV9I3B2</accession>
<evidence type="ECO:0000259" key="7">
    <source>
        <dbReference type="Pfam" id="PF10502"/>
    </source>
</evidence>
<gene>
    <name evidence="8" type="ORF">GAYE_PCTG33G0913</name>
</gene>
<dbReference type="PROSITE" id="PS00501">
    <property type="entry name" value="SPASE_I_1"/>
    <property type="match status" value="1"/>
</dbReference>
<evidence type="ECO:0000256" key="1">
    <source>
        <dbReference type="ARBA" id="ARBA00000677"/>
    </source>
</evidence>
<evidence type="ECO:0000256" key="5">
    <source>
        <dbReference type="PIRSR" id="PIRSR600223-1"/>
    </source>
</evidence>
<feature type="active site" evidence="5">
    <location>
        <position position="112"/>
    </location>
</feature>
<dbReference type="InterPro" id="IPR019756">
    <property type="entry name" value="Pept_S26A_signal_pept_1_Ser-AS"/>
</dbReference>
<protein>
    <recommendedName>
        <fullName evidence="6">Mitochondrial inner membrane protease subunit</fullName>
        <ecNumber evidence="6">3.4.21.-</ecNumber>
    </recommendedName>
</protein>
<dbReference type="PANTHER" id="PTHR43390">
    <property type="entry name" value="SIGNAL PEPTIDASE I"/>
    <property type="match status" value="1"/>
</dbReference>
<dbReference type="InterPro" id="IPR036286">
    <property type="entry name" value="LexA/Signal_pep-like_sf"/>
</dbReference>